<evidence type="ECO:0000259" key="1">
    <source>
        <dbReference type="Pfam" id="PF20629"/>
    </source>
</evidence>
<organism evidence="2 3">
    <name type="scientific">Burkholderia pyrrocinia</name>
    <name type="common">Pseudomonas pyrrocinia</name>
    <dbReference type="NCBI Taxonomy" id="60550"/>
    <lineage>
        <taxon>Bacteria</taxon>
        <taxon>Pseudomonadati</taxon>
        <taxon>Pseudomonadota</taxon>
        <taxon>Betaproteobacteria</taxon>
        <taxon>Burkholderiales</taxon>
        <taxon>Burkholderiaceae</taxon>
        <taxon>Burkholderia</taxon>
        <taxon>Burkholderia cepacia complex</taxon>
    </lineage>
</organism>
<dbReference type="EMBL" id="CP024902">
    <property type="protein sequence ID" value="AXF22217.1"/>
    <property type="molecule type" value="Genomic_DNA"/>
</dbReference>
<proteinExistence type="predicted"/>
<feature type="domain" description="D-galactarate/Altronate dehydratase C-terminal" evidence="1">
    <location>
        <begin position="2"/>
        <end position="52"/>
    </location>
</feature>
<evidence type="ECO:0000313" key="2">
    <source>
        <dbReference type="EMBL" id="AXF22217.1"/>
    </source>
</evidence>
<name>A0A2Z5N0B2_BURPY</name>
<evidence type="ECO:0000313" key="3">
    <source>
        <dbReference type="Proteomes" id="UP000253104"/>
    </source>
</evidence>
<accession>A0A2Z5N0B2</accession>
<dbReference type="InterPro" id="IPR048332">
    <property type="entry name" value="GD_AH_C"/>
</dbReference>
<sequence>MRLAMDFESGGIVTGSLAVGEAGALRFRLMLDVASGRKSRSEECIGEREFVLSLCGEIM</sequence>
<gene>
    <name evidence="2" type="ORF">CUJ89_06975</name>
</gene>
<dbReference type="Pfam" id="PF20629">
    <property type="entry name" value="GD_AH_C"/>
    <property type="match status" value="1"/>
</dbReference>
<protein>
    <recommendedName>
        <fullName evidence="1">D-galactarate/Altronate dehydratase C-terminal domain-containing protein</fullName>
    </recommendedName>
</protein>
<dbReference type="AlphaFoldDB" id="A0A2Z5N0B2"/>
<reference evidence="2 3" key="1">
    <citation type="journal article" date="2018" name="ISME J.">
        <title>Involvement of Burkholderiaceae and sulfurous volatiles in disease-suppressive soils.</title>
        <authorList>
            <person name="Carrion V.J."/>
            <person name="Cordovez V."/>
            <person name="Tyc O."/>
            <person name="Etalo D.W."/>
            <person name="de Bruijn I."/>
            <person name="de Jager V.C."/>
            <person name="Medema M.H."/>
            <person name="Eberl L."/>
            <person name="Raaijmakers J.M."/>
        </authorList>
    </citation>
    <scope>NUCLEOTIDE SEQUENCE [LARGE SCALE GENOMIC DNA]</scope>
    <source>
        <strain evidence="3">mHSR5</strain>
    </source>
</reference>
<dbReference type="Proteomes" id="UP000253104">
    <property type="component" value="Chromosome mHSR5_A"/>
</dbReference>